<name>A0A2P2C211_9ZZZZ</name>
<feature type="compositionally biased region" description="Polar residues" evidence="1">
    <location>
        <begin position="67"/>
        <end position="86"/>
    </location>
</feature>
<dbReference type="EMBL" id="CZKB01000001">
    <property type="protein sequence ID" value="CUR56063.1"/>
    <property type="molecule type" value="Genomic_DNA"/>
</dbReference>
<protein>
    <submittedName>
        <fullName evidence="2">Uncharacterized protein</fullName>
    </submittedName>
</protein>
<feature type="region of interest" description="Disordered" evidence="1">
    <location>
        <begin position="55"/>
        <end position="86"/>
    </location>
</feature>
<organism evidence="2">
    <name type="scientific">metagenome</name>
    <dbReference type="NCBI Taxonomy" id="256318"/>
    <lineage>
        <taxon>unclassified sequences</taxon>
        <taxon>metagenomes</taxon>
    </lineage>
</organism>
<proteinExistence type="predicted"/>
<sequence length="86" mass="9279">MRAMSRDGDDEPDEPDAVGVVSAWVVADMRGSFATALRVDLNGVQVRLAANRPSMLSSHREGAWATTAATCSRTPSRCSTRTVSRR</sequence>
<dbReference type="AlphaFoldDB" id="A0A2P2C211"/>
<accession>A0A2P2C211</accession>
<reference evidence="2" key="1">
    <citation type="submission" date="2015-08" db="EMBL/GenBank/DDBJ databases">
        <authorList>
            <person name="Babu N.S."/>
            <person name="Beckwith C.J."/>
            <person name="Beseler K.G."/>
            <person name="Brison A."/>
            <person name="Carone J.V."/>
            <person name="Caskin T.P."/>
            <person name="Diamond M."/>
            <person name="Durham M.E."/>
            <person name="Foxe J.M."/>
            <person name="Go M."/>
            <person name="Henderson B.A."/>
            <person name="Jones I.B."/>
            <person name="McGettigan J.A."/>
            <person name="Micheletti S.J."/>
            <person name="Nasrallah M.E."/>
            <person name="Ortiz D."/>
            <person name="Piller C.R."/>
            <person name="Privatt S.R."/>
            <person name="Schneider S.L."/>
            <person name="Sharp S."/>
            <person name="Smith T.C."/>
            <person name="Stanton J.D."/>
            <person name="Ullery H.E."/>
            <person name="Wilson R.J."/>
            <person name="Serrano M.G."/>
            <person name="Buck G."/>
            <person name="Lee V."/>
            <person name="Wang Y."/>
            <person name="Carvalho R."/>
            <person name="Voegtly L."/>
            <person name="Shi R."/>
            <person name="Duckworth R."/>
            <person name="Johnson A."/>
            <person name="Loviza R."/>
            <person name="Walstead R."/>
            <person name="Shah Z."/>
            <person name="Kiflezghi M."/>
            <person name="Wade K."/>
            <person name="Ball S.L."/>
            <person name="Bradley K.W."/>
            <person name="Asai D.J."/>
            <person name="Bowman C.A."/>
            <person name="Russell D.A."/>
            <person name="Pope W.H."/>
            <person name="Jacobs-Sera D."/>
            <person name="Hendrix R.W."/>
            <person name="Hatfull G.F."/>
        </authorList>
    </citation>
    <scope>NUCLEOTIDE SEQUENCE</scope>
</reference>
<evidence type="ECO:0000256" key="1">
    <source>
        <dbReference type="SAM" id="MobiDB-lite"/>
    </source>
</evidence>
<gene>
    <name evidence="2" type="ORF">NOCA110103</name>
</gene>
<evidence type="ECO:0000313" key="2">
    <source>
        <dbReference type="EMBL" id="CUR56063.1"/>
    </source>
</evidence>